<proteinExistence type="inferred from homology"/>
<dbReference type="EMBL" id="NBSH01000012">
    <property type="protein sequence ID" value="ORX34899.1"/>
    <property type="molecule type" value="Genomic_DNA"/>
</dbReference>
<protein>
    <recommendedName>
        <fullName evidence="4">Methyltransferase type 11 domain-containing protein</fullName>
    </recommendedName>
</protein>
<dbReference type="Gene3D" id="3.40.50.150">
    <property type="entry name" value="Vaccinia Virus protein VP39"/>
    <property type="match status" value="1"/>
</dbReference>
<dbReference type="STRING" id="4999.A0A1Y1UA49"/>
<dbReference type="CDD" id="cd02440">
    <property type="entry name" value="AdoMet_MTases"/>
    <property type="match status" value="1"/>
</dbReference>
<dbReference type="GO" id="GO:0008757">
    <property type="term" value="F:S-adenosylmethionine-dependent methyltransferase activity"/>
    <property type="evidence" value="ECO:0007669"/>
    <property type="project" value="InterPro"/>
</dbReference>
<dbReference type="SUPFAM" id="SSF53335">
    <property type="entry name" value="S-adenosyl-L-methionine-dependent methyltransferases"/>
    <property type="match status" value="1"/>
</dbReference>
<dbReference type="GeneID" id="33558402"/>
<dbReference type="GO" id="GO:0032259">
    <property type="term" value="P:methylation"/>
    <property type="evidence" value="ECO:0007669"/>
    <property type="project" value="UniProtKB-KW"/>
</dbReference>
<dbReference type="RefSeq" id="XP_021869115.1">
    <property type="nucleotide sequence ID" value="XM_022016593.1"/>
</dbReference>
<dbReference type="OrthoDB" id="66144at2759"/>
<keyword evidence="3" id="KW-0808">Transferase</keyword>
<organism evidence="5 6">
    <name type="scientific">Kockovaella imperatae</name>
    <dbReference type="NCBI Taxonomy" id="4999"/>
    <lineage>
        <taxon>Eukaryota</taxon>
        <taxon>Fungi</taxon>
        <taxon>Dikarya</taxon>
        <taxon>Basidiomycota</taxon>
        <taxon>Agaricomycotina</taxon>
        <taxon>Tremellomycetes</taxon>
        <taxon>Tremellales</taxon>
        <taxon>Cuniculitremaceae</taxon>
        <taxon>Kockovaella</taxon>
    </lineage>
</organism>
<dbReference type="Proteomes" id="UP000193218">
    <property type="component" value="Unassembled WGS sequence"/>
</dbReference>
<dbReference type="InParanoid" id="A0A1Y1UA49"/>
<keyword evidence="2" id="KW-0489">Methyltransferase</keyword>
<evidence type="ECO:0000256" key="1">
    <source>
        <dbReference type="ARBA" id="ARBA00008361"/>
    </source>
</evidence>
<feature type="domain" description="Methyltransferase type 11" evidence="4">
    <location>
        <begin position="57"/>
        <end position="172"/>
    </location>
</feature>
<dbReference type="PANTHER" id="PTHR44942">
    <property type="entry name" value="METHYLTRANSF_11 DOMAIN-CONTAINING PROTEIN"/>
    <property type="match status" value="1"/>
</dbReference>
<dbReference type="Pfam" id="PF08241">
    <property type="entry name" value="Methyltransf_11"/>
    <property type="match status" value="1"/>
</dbReference>
<evidence type="ECO:0000259" key="4">
    <source>
        <dbReference type="Pfam" id="PF08241"/>
    </source>
</evidence>
<comment type="caution">
    <text evidence="5">The sequence shown here is derived from an EMBL/GenBank/DDBJ whole genome shotgun (WGS) entry which is preliminary data.</text>
</comment>
<comment type="similarity">
    <text evidence="1">Belongs to the methyltransferase superfamily.</text>
</comment>
<evidence type="ECO:0000256" key="3">
    <source>
        <dbReference type="ARBA" id="ARBA00022679"/>
    </source>
</evidence>
<evidence type="ECO:0000256" key="2">
    <source>
        <dbReference type="ARBA" id="ARBA00022603"/>
    </source>
</evidence>
<evidence type="ECO:0000313" key="6">
    <source>
        <dbReference type="Proteomes" id="UP000193218"/>
    </source>
</evidence>
<dbReference type="InterPro" id="IPR029063">
    <property type="entry name" value="SAM-dependent_MTases_sf"/>
</dbReference>
<reference evidence="5 6" key="1">
    <citation type="submission" date="2017-03" db="EMBL/GenBank/DDBJ databases">
        <title>Widespread Adenine N6-methylation of Active Genes in Fungi.</title>
        <authorList>
            <consortium name="DOE Joint Genome Institute"/>
            <person name="Mondo S.J."/>
            <person name="Dannebaum R.O."/>
            <person name="Kuo R.C."/>
            <person name="Louie K.B."/>
            <person name="Bewick A.J."/>
            <person name="Labutti K."/>
            <person name="Haridas S."/>
            <person name="Kuo A."/>
            <person name="Salamov A."/>
            <person name="Ahrendt S.R."/>
            <person name="Lau R."/>
            <person name="Bowen B.P."/>
            <person name="Lipzen A."/>
            <person name="Sullivan W."/>
            <person name="Andreopoulos W.B."/>
            <person name="Clum A."/>
            <person name="Lindquist E."/>
            <person name="Daum C."/>
            <person name="Northen T.R."/>
            <person name="Ramamoorthy G."/>
            <person name="Schmitz R.J."/>
            <person name="Gryganskyi A."/>
            <person name="Culley D."/>
            <person name="Magnuson J."/>
            <person name="James T.Y."/>
            <person name="O'Malley M.A."/>
            <person name="Stajich J.E."/>
            <person name="Spatafora J.W."/>
            <person name="Visel A."/>
            <person name="Grigoriev I.V."/>
        </authorList>
    </citation>
    <scope>NUCLEOTIDE SEQUENCE [LARGE SCALE GENOMIC DNA]</scope>
    <source>
        <strain evidence="5 6">NRRL Y-17943</strain>
    </source>
</reference>
<dbReference type="PANTHER" id="PTHR44942:SF4">
    <property type="entry name" value="METHYLTRANSFERASE TYPE 11 DOMAIN-CONTAINING PROTEIN"/>
    <property type="match status" value="1"/>
</dbReference>
<dbReference type="AlphaFoldDB" id="A0A1Y1UA49"/>
<dbReference type="InterPro" id="IPR013216">
    <property type="entry name" value="Methyltransf_11"/>
</dbReference>
<accession>A0A1Y1UA49</accession>
<gene>
    <name evidence="5" type="ORF">BD324DRAFT_633114</name>
</gene>
<evidence type="ECO:0000313" key="5">
    <source>
        <dbReference type="EMBL" id="ORX34899.1"/>
    </source>
</evidence>
<name>A0A1Y1UA49_9TREE</name>
<dbReference type="FunCoup" id="A0A1Y1UA49">
    <property type="interactions" value="194"/>
</dbReference>
<keyword evidence="6" id="KW-1185">Reference proteome</keyword>
<sequence length="299" mass="33298">MMSSTGPSKIHSVAASGFSSGTNELYDRARPSYPPEAMHTIARALPSREGQGGLKLLEVGSGTGIFTRLLLHPPSDDYPKIPVDTLIAIEPSDGMRETWKVALNQIPSSATSSRTVANVAGSFEDYSEVDKLGVGKGTVDGVLIAQAFHWCQNLDAAVREAASYLSSGSPLVFVWNIESNDAGWCAEVRNLYEPFGRISPQYYLGKWRAVFDTPAYKALFEPQEESSSCWTLPMTEDQLVERLFSKSYLTEHHLNGSARVDFEKQLRKIIREGEKEWVNKETGTFLYKYNTDVVIMRRK</sequence>
<dbReference type="InterPro" id="IPR051052">
    <property type="entry name" value="Diverse_substrate_MTase"/>
</dbReference>